<keyword evidence="3 6" id="KW-0812">Transmembrane</keyword>
<reference evidence="8" key="1">
    <citation type="submission" date="2017-08" db="EMBL/GenBank/DDBJ databases">
        <authorList>
            <person name="Varghese N."/>
            <person name="Submissions S."/>
        </authorList>
    </citation>
    <scope>NUCLEOTIDE SEQUENCE [LARGE SCALE GENOMIC DNA]</scope>
    <source>
        <strain evidence="8">DSM 4725</strain>
    </source>
</reference>
<sequence>MQSPPVLRGRSRRWRRSPYLRTDYRRELALFPYSGPRLAVIAVTVLLVAAYPFLADAYWLGVINLAVIAAIGALGLQIVTGMAGQLSLGHAAFLAVGGFFAAGLYLHLGLPLWIAGPAAMLAGATVGAIAGLPALRIRGFYLGITTLAVQYVIIAIGLKYQGYLQTSFGTSGSLSLPIPDLGLFTLTSTMDWYYFLVVLTGVVILAVTNLKRSALGRSLLAVRQRELAAEALGVNVARVKITAFALSGALGGLAGALSAYYYRGVGIEDFDLLLSVEYLAMIIVGGLGSILGAVLGAVFVIATPLLVGQLIAVLGLEGVLSQHLRAIELAVFALTMIGFLLFEPDGLAGVWQRLKTYVTRWPFKYTAMSTQAKR</sequence>
<dbReference type="InterPro" id="IPR043428">
    <property type="entry name" value="LivM-like"/>
</dbReference>
<keyword evidence="5 6" id="KW-0472">Membrane</keyword>
<proteinExistence type="predicted"/>
<evidence type="ECO:0000256" key="1">
    <source>
        <dbReference type="ARBA" id="ARBA00004651"/>
    </source>
</evidence>
<dbReference type="GO" id="GO:0005886">
    <property type="term" value="C:plasma membrane"/>
    <property type="evidence" value="ECO:0007669"/>
    <property type="project" value="UniProtKB-SubCell"/>
</dbReference>
<protein>
    <submittedName>
        <fullName evidence="7">Amino acid/amide ABC transporter membrane protein 2, HAAT family</fullName>
    </submittedName>
</protein>
<dbReference type="CDD" id="cd06581">
    <property type="entry name" value="TM_PBP1_LivM_like"/>
    <property type="match status" value="1"/>
</dbReference>
<feature type="transmembrane region" description="Helical" evidence="6">
    <location>
        <begin position="57"/>
        <end position="76"/>
    </location>
</feature>
<organism evidence="7 8">
    <name type="scientific">Blastococcus aggregatus</name>
    <dbReference type="NCBI Taxonomy" id="38502"/>
    <lineage>
        <taxon>Bacteria</taxon>
        <taxon>Bacillati</taxon>
        <taxon>Actinomycetota</taxon>
        <taxon>Actinomycetes</taxon>
        <taxon>Geodermatophilales</taxon>
        <taxon>Geodermatophilaceae</taxon>
        <taxon>Blastococcus</taxon>
    </lineage>
</organism>
<feature type="transmembrane region" description="Helical" evidence="6">
    <location>
        <begin position="192"/>
        <end position="210"/>
    </location>
</feature>
<evidence type="ECO:0000313" key="7">
    <source>
        <dbReference type="EMBL" id="SOC48579.1"/>
    </source>
</evidence>
<dbReference type="InterPro" id="IPR001851">
    <property type="entry name" value="ABC_transp_permease"/>
</dbReference>
<dbReference type="Proteomes" id="UP000219435">
    <property type="component" value="Unassembled WGS sequence"/>
</dbReference>
<evidence type="ECO:0000256" key="6">
    <source>
        <dbReference type="SAM" id="Phobius"/>
    </source>
</evidence>
<feature type="transmembrane region" description="Helical" evidence="6">
    <location>
        <begin position="30"/>
        <end position="51"/>
    </location>
</feature>
<feature type="transmembrane region" description="Helical" evidence="6">
    <location>
        <begin position="139"/>
        <end position="158"/>
    </location>
</feature>
<dbReference type="PANTHER" id="PTHR30482">
    <property type="entry name" value="HIGH-AFFINITY BRANCHED-CHAIN AMINO ACID TRANSPORT SYSTEM PERMEASE"/>
    <property type="match status" value="1"/>
</dbReference>
<dbReference type="EMBL" id="OBQI01000002">
    <property type="protein sequence ID" value="SOC48579.1"/>
    <property type="molecule type" value="Genomic_DNA"/>
</dbReference>
<evidence type="ECO:0000256" key="4">
    <source>
        <dbReference type="ARBA" id="ARBA00022989"/>
    </source>
</evidence>
<dbReference type="RefSeq" id="WP_176522862.1">
    <property type="nucleotide sequence ID" value="NZ_OBQI01000002.1"/>
</dbReference>
<keyword evidence="2" id="KW-1003">Cell membrane</keyword>
<comment type="subcellular location">
    <subcellularLocation>
        <location evidence="1">Cell membrane</location>
        <topology evidence="1">Multi-pass membrane protein</topology>
    </subcellularLocation>
</comment>
<dbReference type="GO" id="GO:0015658">
    <property type="term" value="F:branched-chain amino acid transmembrane transporter activity"/>
    <property type="evidence" value="ECO:0007669"/>
    <property type="project" value="InterPro"/>
</dbReference>
<feature type="transmembrane region" description="Helical" evidence="6">
    <location>
        <begin position="241"/>
        <end position="262"/>
    </location>
</feature>
<feature type="transmembrane region" description="Helical" evidence="6">
    <location>
        <begin position="326"/>
        <end position="342"/>
    </location>
</feature>
<keyword evidence="8" id="KW-1185">Reference proteome</keyword>
<keyword evidence="4 6" id="KW-1133">Transmembrane helix</keyword>
<evidence type="ECO:0000256" key="3">
    <source>
        <dbReference type="ARBA" id="ARBA00022692"/>
    </source>
</evidence>
<gene>
    <name evidence="7" type="ORF">SAMN05660748_1281</name>
</gene>
<dbReference type="Pfam" id="PF02653">
    <property type="entry name" value="BPD_transp_2"/>
    <property type="match status" value="1"/>
</dbReference>
<feature type="transmembrane region" description="Helical" evidence="6">
    <location>
        <begin position="112"/>
        <end position="132"/>
    </location>
</feature>
<name>A0A285V3E6_9ACTN</name>
<feature type="transmembrane region" description="Helical" evidence="6">
    <location>
        <begin position="282"/>
        <end position="314"/>
    </location>
</feature>
<evidence type="ECO:0000256" key="5">
    <source>
        <dbReference type="ARBA" id="ARBA00023136"/>
    </source>
</evidence>
<evidence type="ECO:0000256" key="2">
    <source>
        <dbReference type="ARBA" id="ARBA00022475"/>
    </source>
</evidence>
<evidence type="ECO:0000313" key="8">
    <source>
        <dbReference type="Proteomes" id="UP000219435"/>
    </source>
</evidence>
<dbReference type="AlphaFoldDB" id="A0A285V3E6"/>
<dbReference type="PANTHER" id="PTHR30482:SF5">
    <property type="entry name" value="ABC TRANSPORTER PERMEASE PROTEIN"/>
    <property type="match status" value="1"/>
</dbReference>
<feature type="transmembrane region" description="Helical" evidence="6">
    <location>
        <begin position="88"/>
        <end position="106"/>
    </location>
</feature>
<accession>A0A285V3E6</accession>